<gene>
    <name evidence="1" type="ORF">BT96DRAFT_819598</name>
</gene>
<dbReference type="Proteomes" id="UP000799118">
    <property type="component" value="Unassembled WGS sequence"/>
</dbReference>
<sequence>MPPHPPPKNIEDPSMQKAANLTWELDFEMQHKKIGERHQRHQCRPVCYKGRKNQKECRFGYPHDLVEMSRFEVESNSIIFCRKESDINGHSPYILVCTRHNHDLKCILSGKAAKAAMFYISDYILKMPLTTEALLSLL</sequence>
<protein>
    <submittedName>
        <fullName evidence="1">Uncharacterized protein</fullName>
    </submittedName>
</protein>
<name>A0A6A4HQ65_9AGAR</name>
<proteinExistence type="predicted"/>
<organism evidence="1 2">
    <name type="scientific">Gymnopus androsaceus JB14</name>
    <dbReference type="NCBI Taxonomy" id="1447944"/>
    <lineage>
        <taxon>Eukaryota</taxon>
        <taxon>Fungi</taxon>
        <taxon>Dikarya</taxon>
        <taxon>Basidiomycota</taxon>
        <taxon>Agaricomycotina</taxon>
        <taxon>Agaricomycetes</taxon>
        <taxon>Agaricomycetidae</taxon>
        <taxon>Agaricales</taxon>
        <taxon>Marasmiineae</taxon>
        <taxon>Omphalotaceae</taxon>
        <taxon>Gymnopus</taxon>
    </lineage>
</organism>
<reference evidence="1" key="1">
    <citation type="journal article" date="2019" name="Environ. Microbiol.">
        <title>Fungal ecological strategies reflected in gene transcription - a case study of two litter decomposers.</title>
        <authorList>
            <person name="Barbi F."/>
            <person name="Kohler A."/>
            <person name="Barry K."/>
            <person name="Baskaran P."/>
            <person name="Daum C."/>
            <person name="Fauchery L."/>
            <person name="Ihrmark K."/>
            <person name="Kuo A."/>
            <person name="LaButti K."/>
            <person name="Lipzen A."/>
            <person name="Morin E."/>
            <person name="Grigoriev I.V."/>
            <person name="Henrissat B."/>
            <person name="Lindahl B."/>
            <person name="Martin F."/>
        </authorList>
    </citation>
    <scope>NUCLEOTIDE SEQUENCE</scope>
    <source>
        <strain evidence="1">JB14</strain>
    </source>
</reference>
<evidence type="ECO:0000313" key="2">
    <source>
        <dbReference type="Proteomes" id="UP000799118"/>
    </source>
</evidence>
<dbReference type="OrthoDB" id="3267861at2759"/>
<feature type="non-terminal residue" evidence="1">
    <location>
        <position position="138"/>
    </location>
</feature>
<keyword evidence="2" id="KW-1185">Reference proteome</keyword>
<dbReference type="EMBL" id="ML769460">
    <property type="protein sequence ID" value="KAE9400123.1"/>
    <property type="molecule type" value="Genomic_DNA"/>
</dbReference>
<dbReference type="AlphaFoldDB" id="A0A6A4HQ65"/>
<evidence type="ECO:0000313" key="1">
    <source>
        <dbReference type="EMBL" id="KAE9400123.1"/>
    </source>
</evidence>
<accession>A0A6A4HQ65</accession>